<evidence type="ECO:0000256" key="7">
    <source>
        <dbReference type="SAM" id="MobiDB-lite"/>
    </source>
</evidence>
<dbReference type="InterPro" id="IPR007554">
    <property type="entry name" value="Glycerophosphate_synth"/>
</dbReference>
<keyword evidence="6" id="KW-0472">Membrane</keyword>
<dbReference type="InterPro" id="IPR043148">
    <property type="entry name" value="TagF_C"/>
</dbReference>
<keyword evidence="5" id="KW-0777">Teichoic acid biosynthesis</keyword>
<sequence length="482" mass="52209">MLAAYRPADPADPVDPVDPADPAAPAAPVGPGGEVGEWLHAVGSGSWPRFRVVTAGRAVRAGVGARARGPRRALRGRALRAWYRLRLRRPLDPRLVVYAAYWSRGVFCNPAAIARKAADLAPHLKAVWVVGSADRERLPPGTAHVVAGSARYWDVMARAGFLVNNAGFPGAVVKRPGQVYLQTHHGTPLKLMGTDLYDRPAAAAAMDFPRLLEHARQWDVSLVPNGHSAEVWERVYPGGYRTLPSGYPRNDVLWTAGAAEVRAARAALGLAPGTTAILYAPTHRDHRRRFTLPLDPVRLSRDLGPGHTVLVRAHYFYDRPDLADLHERGQVLDVSGHDSVEELCLAADALLTDYSSLMFDYAALDRPIVVHAPDWDAYRAARGVYFDLLSGKPGETPGVIARDQAEVAASFRTGAHRGPGAAALRAAFRERFCAYDDGLAAERVVRHVLLGEPGLLPHRPLYERSPAPTPEAAERAGTVSPA</sequence>
<evidence type="ECO:0000256" key="3">
    <source>
        <dbReference type="ARBA" id="ARBA00022475"/>
    </source>
</evidence>
<feature type="region of interest" description="Disordered" evidence="7">
    <location>
        <begin position="1"/>
        <end position="29"/>
    </location>
</feature>
<proteinExistence type="inferred from homology"/>
<evidence type="ECO:0000256" key="2">
    <source>
        <dbReference type="ARBA" id="ARBA00010488"/>
    </source>
</evidence>
<evidence type="ECO:0000313" key="8">
    <source>
        <dbReference type="EMBL" id="MBM9508863.1"/>
    </source>
</evidence>
<comment type="subcellular location">
    <subcellularLocation>
        <location evidence="1">Cell membrane</location>
        <topology evidence="1">Peripheral membrane protein</topology>
    </subcellularLocation>
</comment>
<keyword evidence="3" id="KW-1003">Cell membrane</keyword>
<dbReference type="PANTHER" id="PTHR37316">
    <property type="entry name" value="TEICHOIC ACID GLYCEROL-PHOSPHATE PRIMASE"/>
    <property type="match status" value="1"/>
</dbReference>
<dbReference type="SUPFAM" id="SSF53756">
    <property type="entry name" value="UDP-Glycosyltransferase/glycogen phosphorylase"/>
    <property type="match status" value="1"/>
</dbReference>
<dbReference type="EMBL" id="JADKYB010000020">
    <property type="protein sequence ID" value="MBM9508863.1"/>
    <property type="molecule type" value="Genomic_DNA"/>
</dbReference>
<comment type="caution">
    <text evidence="8">The sequence shown here is derived from an EMBL/GenBank/DDBJ whole genome shotgun (WGS) entry which is preliminary data.</text>
</comment>
<dbReference type="Proteomes" id="UP000749040">
    <property type="component" value="Unassembled WGS sequence"/>
</dbReference>
<comment type="similarity">
    <text evidence="2">Belongs to the CDP-glycerol glycerophosphotransferase family.</text>
</comment>
<reference evidence="8 9" key="1">
    <citation type="submission" date="2021-01" db="EMBL/GenBank/DDBJ databases">
        <title>Streptomyces acididurans sp. nov., isolated from a peat swamp forest soil.</title>
        <authorList>
            <person name="Chantavorakit T."/>
            <person name="Duangmal K."/>
        </authorList>
    </citation>
    <scope>NUCLEOTIDE SEQUENCE [LARGE SCALE GENOMIC DNA]</scope>
    <source>
        <strain evidence="8 9">KK5PA1</strain>
    </source>
</reference>
<evidence type="ECO:0000256" key="4">
    <source>
        <dbReference type="ARBA" id="ARBA00022679"/>
    </source>
</evidence>
<gene>
    <name evidence="8" type="ORF">ITX44_30795</name>
</gene>
<dbReference type="Gene3D" id="3.40.50.12580">
    <property type="match status" value="1"/>
</dbReference>
<accession>A0ABS2TZU0</accession>
<keyword evidence="4" id="KW-0808">Transferase</keyword>
<dbReference type="Gene3D" id="3.40.50.11820">
    <property type="match status" value="1"/>
</dbReference>
<feature type="region of interest" description="Disordered" evidence="7">
    <location>
        <begin position="460"/>
        <end position="482"/>
    </location>
</feature>
<protein>
    <submittedName>
        <fullName evidence="8">CDP-glycerol glycerophosphotransferase family protein</fullName>
    </submittedName>
</protein>
<organism evidence="8 9">
    <name type="scientific">Actinacidiphila acididurans</name>
    <dbReference type="NCBI Taxonomy" id="2784346"/>
    <lineage>
        <taxon>Bacteria</taxon>
        <taxon>Bacillati</taxon>
        <taxon>Actinomycetota</taxon>
        <taxon>Actinomycetes</taxon>
        <taxon>Kitasatosporales</taxon>
        <taxon>Streptomycetaceae</taxon>
        <taxon>Actinacidiphila</taxon>
    </lineage>
</organism>
<dbReference type="Pfam" id="PF04464">
    <property type="entry name" value="Glyphos_transf"/>
    <property type="match status" value="1"/>
</dbReference>
<name>A0ABS2TZU0_9ACTN</name>
<dbReference type="InterPro" id="IPR043149">
    <property type="entry name" value="TagF_N"/>
</dbReference>
<evidence type="ECO:0000313" key="9">
    <source>
        <dbReference type="Proteomes" id="UP000749040"/>
    </source>
</evidence>
<dbReference type="PANTHER" id="PTHR37316:SF3">
    <property type="entry name" value="TEICHOIC ACID GLYCEROL-PHOSPHATE TRANSFERASE"/>
    <property type="match status" value="1"/>
</dbReference>
<dbReference type="InterPro" id="IPR051612">
    <property type="entry name" value="Teichoic_Acid_Biosynth"/>
</dbReference>
<evidence type="ECO:0000256" key="6">
    <source>
        <dbReference type="ARBA" id="ARBA00023136"/>
    </source>
</evidence>
<feature type="compositionally biased region" description="Low complexity" evidence="7">
    <location>
        <begin position="20"/>
        <end position="29"/>
    </location>
</feature>
<evidence type="ECO:0000256" key="1">
    <source>
        <dbReference type="ARBA" id="ARBA00004202"/>
    </source>
</evidence>
<evidence type="ECO:0000256" key="5">
    <source>
        <dbReference type="ARBA" id="ARBA00022944"/>
    </source>
</evidence>
<keyword evidence="9" id="KW-1185">Reference proteome</keyword>